<dbReference type="InterPro" id="IPR003661">
    <property type="entry name" value="HisK_dim/P_dom"/>
</dbReference>
<feature type="transmembrane region" description="Helical" evidence="8">
    <location>
        <begin position="69"/>
        <end position="90"/>
    </location>
</feature>
<keyword evidence="7 8" id="KW-0472">Membrane</keyword>
<keyword evidence="4" id="KW-0808">Transferase</keyword>
<evidence type="ECO:0000259" key="9">
    <source>
        <dbReference type="PROSITE" id="PS50109"/>
    </source>
</evidence>
<dbReference type="Gene3D" id="1.10.287.130">
    <property type="match status" value="1"/>
</dbReference>
<dbReference type="InterPro" id="IPR033425">
    <property type="entry name" value="MASE3"/>
</dbReference>
<protein>
    <recommendedName>
        <fullName evidence="2">histidine kinase</fullName>
        <ecNumber evidence="2">2.7.13.3</ecNumber>
    </recommendedName>
</protein>
<dbReference type="InterPro" id="IPR036890">
    <property type="entry name" value="HATPase_C_sf"/>
</dbReference>
<dbReference type="SMART" id="SM00388">
    <property type="entry name" value="HisKA"/>
    <property type="match status" value="1"/>
</dbReference>
<feature type="domain" description="Histidine kinase" evidence="9">
    <location>
        <begin position="276"/>
        <end position="490"/>
    </location>
</feature>
<feature type="transmembrane region" description="Helical" evidence="8">
    <location>
        <begin position="110"/>
        <end position="128"/>
    </location>
</feature>
<dbReference type="Pfam" id="PF02518">
    <property type="entry name" value="HATPase_c"/>
    <property type="match status" value="1"/>
</dbReference>
<name>A0A0G0JJG0_9BACT</name>
<keyword evidence="3" id="KW-0597">Phosphoprotein</keyword>
<dbReference type="InterPro" id="IPR003594">
    <property type="entry name" value="HATPase_dom"/>
</dbReference>
<dbReference type="PATRIC" id="fig|1618422.5.peg.538"/>
<dbReference type="InterPro" id="IPR004358">
    <property type="entry name" value="Sig_transdc_His_kin-like_C"/>
</dbReference>
<evidence type="ECO:0000256" key="3">
    <source>
        <dbReference type="ARBA" id="ARBA00022553"/>
    </source>
</evidence>
<evidence type="ECO:0000256" key="4">
    <source>
        <dbReference type="ARBA" id="ARBA00022679"/>
    </source>
</evidence>
<dbReference type="Pfam" id="PF17159">
    <property type="entry name" value="MASE3"/>
    <property type="match status" value="1"/>
</dbReference>
<feature type="transmembrane region" description="Helical" evidence="8">
    <location>
        <begin position="174"/>
        <end position="192"/>
    </location>
</feature>
<dbReference type="InterPro" id="IPR036097">
    <property type="entry name" value="HisK_dim/P_sf"/>
</dbReference>
<dbReference type="InterPro" id="IPR005467">
    <property type="entry name" value="His_kinase_dom"/>
</dbReference>
<accession>A0A0G0JJG0</accession>
<comment type="caution">
    <text evidence="10">The sequence shown here is derived from an EMBL/GenBank/DDBJ whole genome shotgun (WGS) entry which is preliminary data.</text>
</comment>
<dbReference type="Proteomes" id="UP000034235">
    <property type="component" value="Unassembled WGS sequence"/>
</dbReference>
<keyword evidence="8" id="KW-1133">Transmembrane helix</keyword>
<dbReference type="AlphaFoldDB" id="A0A0G0JJG0"/>
<sequence length="490" mass="56394">MGRKVALNYANKNVYFTILAFIVLFILLFAAKVYSYLLFHTSAELFSVVIAVCVFVFAWNTRKIGNNSYFSFIGISFLFVGIIDLVHTLAYKGMFIFPSFDANTPTQLWIAGRYLLAIPFLIAPIFIARKFNEKLMLLLYFLVTLLILLSVFYWKSFPVSYIEGVGLTPFKKVSEYIISLIFLTSIIILKFFKDKFDKTVYLLLTLSLAINIISELLFTLYIGVYDVSNMLGHYGKILSYYLAYKAIIEVGLTKPFNLMFLELKQNEQRKDDFLRIVSHELKTPITTIKGYSQFLASQLKKSKNSKHSYYVSQITAQADKMNSLIDDFLNTTKIESGQMTFKTREFDLHELTSEVVDEIQRLQKNQRIKLKSKANIKVFGDRQRIGQVLSNLIYNAIKYSPEDKKIKIQVMPNTRNVIVSVEDSGIGIPKNKQQNIFSKYYRTEKGQQKADGLGLGLYISKEIIKHHKGKIWVESEEGKGSKFSFTLPLR</sequence>
<dbReference type="EC" id="2.7.13.3" evidence="2"/>
<dbReference type="Pfam" id="PF00512">
    <property type="entry name" value="HisKA"/>
    <property type="match status" value="1"/>
</dbReference>
<dbReference type="GO" id="GO:0000155">
    <property type="term" value="F:phosphorelay sensor kinase activity"/>
    <property type="evidence" value="ECO:0007669"/>
    <property type="project" value="InterPro"/>
</dbReference>
<dbReference type="PANTHER" id="PTHR43711">
    <property type="entry name" value="TWO-COMPONENT HISTIDINE KINASE"/>
    <property type="match status" value="1"/>
</dbReference>
<dbReference type="PRINTS" id="PR00344">
    <property type="entry name" value="BCTRLSENSOR"/>
</dbReference>
<dbReference type="CDD" id="cd00082">
    <property type="entry name" value="HisKA"/>
    <property type="match status" value="1"/>
</dbReference>
<keyword evidence="8" id="KW-0812">Transmembrane</keyword>
<dbReference type="FunFam" id="1.10.287.130:FF:000001">
    <property type="entry name" value="Two-component sensor histidine kinase"/>
    <property type="match status" value="1"/>
</dbReference>
<dbReference type="CDD" id="cd00075">
    <property type="entry name" value="HATPase"/>
    <property type="match status" value="1"/>
</dbReference>
<organism evidence="10 11">
    <name type="scientific">Candidatus Daviesbacteria bacterium GW2011_GWA2_38_24</name>
    <dbReference type="NCBI Taxonomy" id="1618422"/>
    <lineage>
        <taxon>Bacteria</taxon>
        <taxon>Candidatus Daviesiibacteriota</taxon>
    </lineage>
</organism>
<keyword evidence="5 10" id="KW-0418">Kinase</keyword>
<evidence type="ECO:0000256" key="8">
    <source>
        <dbReference type="SAM" id="Phobius"/>
    </source>
</evidence>
<feature type="transmembrane region" description="Helical" evidence="8">
    <location>
        <begin position="135"/>
        <end position="154"/>
    </location>
</feature>
<proteinExistence type="predicted"/>
<keyword evidence="6" id="KW-0902">Two-component regulatory system</keyword>
<comment type="catalytic activity">
    <reaction evidence="1">
        <text>ATP + protein L-histidine = ADP + protein N-phospho-L-histidine.</text>
        <dbReference type="EC" id="2.7.13.3"/>
    </reaction>
</comment>
<dbReference type="PROSITE" id="PS50109">
    <property type="entry name" value="HIS_KIN"/>
    <property type="match status" value="1"/>
</dbReference>
<dbReference type="SUPFAM" id="SSF55874">
    <property type="entry name" value="ATPase domain of HSP90 chaperone/DNA topoisomerase II/histidine kinase"/>
    <property type="match status" value="1"/>
</dbReference>
<feature type="transmembrane region" description="Helical" evidence="8">
    <location>
        <begin position="37"/>
        <end position="57"/>
    </location>
</feature>
<feature type="transmembrane region" description="Helical" evidence="8">
    <location>
        <begin position="12"/>
        <end position="31"/>
    </location>
</feature>
<feature type="transmembrane region" description="Helical" evidence="8">
    <location>
        <begin position="199"/>
        <end position="222"/>
    </location>
</feature>
<reference evidence="10 11" key="1">
    <citation type="journal article" date="2015" name="Nature">
        <title>rRNA introns, odd ribosomes, and small enigmatic genomes across a large radiation of phyla.</title>
        <authorList>
            <person name="Brown C.T."/>
            <person name="Hug L.A."/>
            <person name="Thomas B.C."/>
            <person name="Sharon I."/>
            <person name="Castelle C.J."/>
            <person name="Singh A."/>
            <person name="Wilkins M.J."/>
            <person name="Williams K.H."/>
            <person name="Banfield J.F."/>
        </authorList>
    </citation>
    <scope>NUCLEOTIDE SEQUENCE [LARGE SCALE GENOMIC DNA]</scope>
</reference>
<dbReference type="SMART" id="SM00387">
    <property type="entry name" value="HATPase_c"/>
    <property type="match status" value="1"/>
</dbReference>
<evidence type="ECO:0000256" key="5">
    <source>
        <dbReference type="ARBA" id="ARBA00022777"/>
    </source>
</evidence>
<dbReference type="Gene3D" id="3.30.565.10">
    <property type="entry name" value="Histidine kinase-like ATPase, C-terminal domain"/>
    <property type="match status" value="1"/>
</dbReference>
<gene>
    <name evidence="10" type="ORF">US86_C0002G0099</name>
</gene>
<evidence type="ECO:0000313" key="11">
    <source>
        <dbReference type="Proteomes" id="UP000034235"/>
    </source>
</evidence>
<dbReference type="FunFam" id="3.30.565.10:FF:000006">
    <property type="entry name" value="Sensor histidine kinase WalK"/>
    <property type="match status" value="1"/>
</dbReference>
<evidence type="ECO:0000256" key="1">
    <source>
        <dbReference type="ARBA" id="ARBA00000085"/>
    </source>
</evidence>
<dbReference type="InterPro" id="IPR050736">
    <property type="entry name" value="Sensor_HK_Regulatory"/>
</dbReference>
<dbReference type="SUPFAM" id="SSF47384">
    <property type="entry name" value="Homodimeric domain of signal transducing histidine kinase"/>
    <property type="match status" value="1"/>
</dbReference>
<evidence type="ECO:0000256" key="7">
    <source>
        <dbReference type="ARBA" id="ARBA00023136"/>
    </source>
</evidence>
<evidence type="ECO:0000313" key="10">
    <source>
        <dbReference type="EMBL" id="KKQ66982.1"/>
    </source>
</evidence>
<evidence type="ECO:0000256" key="2">
    <source>
        <dbReference type="ARBA" id="ARBA00012438"/>
    </source>
</evidence>
<dbReference type="PANTHER" id="PTHR43711:SF1">
    <property type="entry name" value="HISTIDINE KINASE 1"/>
    <property type="match status" value="1"/>
</dbReference>
<dbReference type="EMBL" id="LBUP01000002">
    <property type="protein sequence ID" value="KKQ66982.1"/>
    <property type="molecule type" value="Genomic_DNA"/>
</dbReference>
<evidence type="ECO:0000256" key="6">
    <source>
        <dbReference type="ARBA" id="ARBA00023012"/>
    </source>
</evidence>